<protein>
    <submittedName>
        <fullName evidence="1">Uncharacterized protein</fullName>
    </submittedName>
</protein>
<organism evidence="1 2">
    <name type="scientific">Rhizobium phage RHph_I20</name>
    <dbReference type="NCBI Taxonomy" id="2509730"/>
    <lineage>
        <taxon>Viruses</taxon>
        <taxon>Duplodnaviria</taxon>
        <taxon>Heunggongvirae</taxon>
        <taxon>Uroviricota</taxon>
        <taxon>Caudoviricetes</taxon>
        <taxon>Autographivirales</taxon>
        <taxon>Autographivirales incertae sedis</taxon>
        <taxon>Morelosvirus</taxon>
        <taxon>Morelosvirus RHphI20</taxon>
    </lineage>
</organism>
<name>A0A7S5V0P4_9CAUD</name>
<keyword evidence="2" id="KW-1185">Reference proteome</keyword>
<accession>A0A7S5V0P4</accession>
<gene>
    <name evidence="1" type="ORF">EVC11_021</name>
</gene>
<reference evidence="1" key="1">
    <citation type="submission" date="2020-01" db="EMBL/GenBank/DDBJ databases">
        <title>Patterns of diversity and host range of bacteriophage communities associated with bean-nodulatin bacteria.</title>
        <authorList>
            <person name="Vann Cauwenberghe J."/>
            <person name="Santamaria R.I."/>
            <person name="Bustos P."/>
            <person name="Juarez S."/>
            <person name="Gonzalez V."/>
        </authorList>
    </citation>
    <scope>NUCLEOTIDE SEQUENCE</scope>
</reference>
<dbReference type="EMBL" id="MN988539">
    <property type="protein sequence ID" value="QIG74603.1"/>
    <property type="molecule type" value="Genomic_DNA"/>
</dbReference>
<proteinExistence type="predicted"/>
<sequence length="86" mass="9659">MAATIRGCATMKDKKPDPIRFIVSPAKDSRRYELSVFRSVLTRPGLFRLRRVTLGEFHTPNGAKALAAIHAGSQPFRIVYDLETSR</sequence>
<evidence type="ECO:0000313" key="1">
    <source>
        <dbReference type="EMBL" id="QIG74603.1"/>
    </source>
</evidence>
<evidence type="ECO:0000313" key="2">
    <source>
        <dbReference type="Proteomes" id="UP000623593"/>
    </source>
</evidence>
<dbReference type="Proteomes" id="UP000623593">
    <property type="component" value="Segment"/>
</dbReference>